<accession>A0A0A5HML3</accession>
<dbReference type="Gene3D" id="3.40.50.720">
    <property type="entry name" value="NAD(P)-binding Rossmann-like Domain"/>
    <property type="match status" value="1"/>
</dbReference>
<comment type="caution">
    <text evidence="4">The sequence shown here is derived from an EMBL/GenBank/DDBJ whole genome shotgun (WGS) entry which is preliminary data.</text>
</comment>
<dbReference type="PANTHER" id="PTHR43976">
    <property type="entry name" value="SHORT CHAIN DEHYDROGENASE"/>
    <property type="match status" value="1"/>
</dbReference>
<dbReference type="EMBL" id="AVPF01000047">
    <property type="protein sequence ID" value="KGX84862.1"/>
    <property type="molecule type" value="Genomic_DNA"/>
</dbReference>
<dbReference type="eggNOG" id="COG4221">
    <property type="taxonomic scope" value="Bacteria"/>
</dbReference>
<evidence type="ECO:0000256" key="2">
    <source>
        <dbReference type="ARBA" id="ARBA00023002"/>
    </source>
</evidence>
<dbReference type="OrthoDB" id="9775296at2"/>
<evidence type="ECO:0000313" key="4">
    <source>
        <dbReference type="EMBL" id="KGX84862.1"/>
    </source>
</evidence>
<dbReference type="InterPro" id="IPR036291">
    <property type="entry name" value="NAD(P)-bd_dom_sf"/>
</dbReference>
<dbReference type="PRINTS" id="PR00080">
    <property type="entry name" value="SDRFAMILY"/>
</dbReference>
<dbReference type="CDD" id="cd05374">
    <property type="entry name" value="17beta-HSD-like_SDR_c"/>
    <property type="match status" value="1"/>
</dbReference>
<dbReference type="PRINTS" id="PR00081">
    <property type="entry name" value="GDHRDH"/>
</dbReference>
<dbReference type="InterPro" id="IPR002347">
    <property type="entry name" value="SDR_fam"/>
</dbReference>
<dbReference type="GO" id="GO:0016491">
    <property type="term" value="F:oxidoreductase activity"/>
    <property type="evidence" value="ECO:0007669"/>
    <property type="project" value="UniProtKB-KW"/>
</dbReference>
<dbReference type="RefSeq" id="WP_027445607.1">
    <property type="nucleotide sequence ID" value="NZ_AULJ01000012.1"/>
</dbReference>
<reference evidence="4 5" key="1">
    <citation type="submission" date="2013-08" db="EMBL/GenBank/DDBJ databases">
        <authorList>
            <person name="Huang J."/>
            <person name="Wang G."/>
        </authorList>
    </citation>
    <scope>NUCLEOTIDE SEQUENCE [LARGE SCALE GENOMIC DNA]</scope>
    <source>
        <strain evidence="4 5">BH030004</strain>
    </source>
</reference>
<gene>
    <name evidence="4" type="ORF">N783_15745</name>
</gene>
<dbReference type="InterPro" id="IPR020904">
    <property type="entry name" value="Sc_DH/Rdtase_CS"/>
</dbReference>
<dbReference type="InterPro" id="IPR051911">
    <property type="entry name" value="SDR_oxidoreductase"/>
</dbReference>
<protein>
    <submittedName>
        <fullName evidence="4">Short-chain dehydrogenase</fullName>
    </submittedName>
</protein>
<name>A0A0A5HML3_9BACI</name>
<keyword evidence="5" id="KW-1185">Reference proteome</keyword>
<evidence type="ECO:0000256" key="1">
    <source>
        <dbReference type="ARBA" id="ARBA00006484"/>
    </source>
</evidence>
<dbReference type="PROSITE" id="PS00061">
    <property type="entry name" value="ADH_SHORT"/>
    <property type="match status" value="1"/>
</dbReference>
<dbReference type="AlphaFoldDB" id="A0A0A5HML3"/>
<evidence type="ECO:0000313" key="5">
    <source>
        <dbReference type="Proteomes" id="UP000030403"/>
    </source>
</evidence>
<dbReference type="SUPFAM" id="SSF51735">
    <property type="entry name" value="NAD(P)-binding Rossmann-fold domains"/>
    <property type="match status" value="1"/>
</dbReference>
<comment type="similarity">
    <text evidence="1 3">Belongs to the short-chain dehydrogenases/reductases (SDR) family.</text>
</comment>
<dbReference type="Pfam" id="PF00106">
    <property type="entry name" value="adh_short"/>
    <property type="match status" value="1"/>
</dbReference>
<keyword evidence="2" id="KW-0560">Oxidoreductase</keyword>
<dbReference type="STRING" id="1385511.GCA_000425225_01255"/>
<evidence type="ECO:0000256" key="3">
    <source>
        <dbReference type="RuleBase" id="RU000363"/>
    </source>
</evidence>
<dbReference type="NCBIfam" id="NF005372">
    <property type="entry name" value="PRK06914.1"/>
    <property type="match status" value="1"/>
</dbReference>
<proteinExistence type="inferred from homology"/>
<sequence>MEKKIAIITGASSGFGFLSAISLAKQGYIVYATMRNLEKAVMYEEDHIPKEIRGLIHIHQLDVTDGSSVQEMKDLVSSIGRADVLVNNAGFAGGGFCEEITVQEYRNQFETNVFGVMAVTQAILPVMREQGFGKILNMSSISGRVGFPGVSPYASSKFALEGYSESLRLEMKPYGVQVALIEPGSFKTNIWSSGKQVSEKSQQASSPYASYMERINKHLDESKDDMGDPQDVADLIVTLAEQNELKKLRYPVGKGVSFMLELKKWLPWNKWEREILKRL</sequence>
<dbReference type="Proteomes" id="UP000030403">
    <property type="component" value="Unassembled WGS sequence"/>
</dbReference>
<dbReference type="PANTHER" id="PTHR43976:SF16">
    <property type="entry name" value="SHORT-CHAIN DEHYDROGENASE_REDUCTASE FAMILY PROTEIN"/>
    <property type="match status" value="1"/>
</dbReference>
<organism evidence="4 5">
    <name type="scientific">Pontibacillus marinus BH030004 = DSM 16465</name>
    <dbReference type="NCBI Taxonomy" id="1385511"/>
    <lineage>
        <taxon>Bacteria</taxon>
        <taxon>Bacillati</taxon>
        <taxon>Bacillota</taxon>
        <taxon>Bacilli</taxon>
        <taxon>Bacillales</taxon>
        <taxon>Bacillaceae</taxon>
        <taxon>Pontibacillus</taxon>
    </lineage>
</organism>